<dbReference type="InterPro" id="IPR011873">
    <property type="entry name" value="CHP02147"/>
</dbReference>
<dbReference type="AlphaFoldDB" id="A0AAX4HJX1"/>
<evidence type="ECO:0000313" key="4">
    <source>
        <dbReference type="Proteomes" id="UP001324634"/>
    </source>
</evidence>
<feature type="domain" description="HTH cro/C1-type" evidence="1">
    <location>
        <begin position="20"/>
        <end position="69"/>
    </location>
</feature>
<dbReference type="Pfam" id="PF14394">
    <property type="entry name" value="DUF4423"/>
    <property type="match status" value="1"/>
</dbReference>
<dbReference type="RefSeq" id="WP_321390307.1">
    <property type="nucleotide sequence ID" value="NZ_CP139487.1"/>
</dbReference>
<evidence type="ECO:0000259" key="2">
    <source>
        <dbReference type="Pfam" id="PF14394"/>
    </source>
</evidence>
<gene>
    <name evidence="3" type="ORF">SOO65_12425</name>
</gene>
<dbReference type="CDD" id="cd00093">
    <property type="entry name" value="HTH_XRE"/>
    <property type="match status" value="1"/>
</dbReference>
<dbReference type="Proteomes" id="UP001324634">
    <property type="component" value="Chromosome"/>
</dbReference>
<dbReference type="InterPro" id="IPR025537">
    <property type="entry name" value="DUF4423"/>
</dbReference>
<dbReference type="KEGG" id="psti:SOO65_12425"/>
<dbReference type="EMBL" id="CP139487">
    <property type="protein sequence ID" value="WPU63495.1"/>
    <property type="molecule type" value="Genomic_DNA"/>
</dbReference>
<evidence type="ECO:0000259" key="1">
    <source>
        <dbReference type="Pfam" id="PF01381"/>
    </source>
</evidence>
<dbReference type="SUPFAM" id="SSF47413">
    <property type="entry name" value="lambda repressor-like DNA-binding domains"/>
    <property type="match status" value="1"/>
</dbReference>
<dbReference type="InterPro" id="IPR010982">
    <property type="entry name" value="Lambda_DNA-bd_dom_sf"/>
</dbReference>
<sequence length="263" mass="30114">MGNSQAYYLTKLREDLSIKQRNNPHYSLRAYARDIGIHPATLSQIINGKRPLPMKDSASVAQKLNLGPKEKTLFMESLLRSKSTLDQIKLSDEDTRFILDESYYKVIAEWEHYALLELYDLKDFKGTPEEVAARLDLTLNRVDVVIKNLLTCGLLERDAEGNLQKAHARITTTEDIKSQALRDSHKEVLAMGSNKLDEIAVELRDFSSLTMALDLNKLPEAKSIIREFRLKMIEMLEGGERTDVYQLAIQFYPLTKIEDTVKH</sequence>
<feature type="domain" description="DUF4423" evidence="2">
    <location>
        <begin position="97"/>
        <end position="254"/>
    </location>
</feature>
<name>A0AAX4HJX1_9BACT</name>
<proteinExistence type="predicted"/>
<dbReference type="GO" id="GO:0003677">
    <property type="term" value="F:DNA binding"/>
    <property type="evidence" value="ECO:0007669"/>
    <property type="project" value="InterPro"/>
</dbReference>
<keyword evidence="4" id="KW-1185">Reference proteome</keyword>
<dbReference type="InterPro" id="IPR001387">
    <property type="entry name" value="Cro/C1-type_HTH"/>
</dbReference>
<dbReference type="NCBIfam" id="TIGR02147">
    <property type="entry name" value="Fsuc_second"/>
    <property type="match status" value="1"/>
</dbReference>
<organism evidence="3 4">
    <name type="scientific">Peredibacter starrii</name>
    <dbReference type="NCBI Taxonomy" id="28202"/>
    <lineage>
        <taxon>Bacteria</taxon>
        <taxon>Pseudomonadati</taxon>
        <taxon>Bdellovibrionota</taxon>
        <taxon>Bacteriovoracia</taxon>
        <taxon>Bacteriovoracales</taxon>
        <taxon>Bacteriovoracaceae</taxon>
        <taxon>Peredibacter</taxon>
    </lineage>
</organism>
<evidence type="ECO:0000313" key="3">
    <source>
        <dbReference type="EMBL" id="WPU63495.1"/>
    </source>
</evidence>
<reference evidence="3 4" key="1">
    <citation type="submission" date="2023-11" db="EMBL/GenBank/DDBJ databases">
        <title>Peredibacter starrii A3.12.</title>
        <authorList>
            <person name="Mitchell R.J."/>
        </authorList>
    </citation>
    <scope>NUCLEOTIDE SEQUENCE [LARGE SCALE GENOMIC DNA]</scope>
    <source>
        <strain evidence="3 4">A3.12</strain>
    </source>
</reference>
<dbReference type="Pfam" id="PF01381">
    <property type="entry name" value="HTH_3"/>
    <property type="match status" value="1"/>
</dbReference>
<accession>A0AAX4HJX1</accession>
<protein>
    <submittedName>
        <fullName evidence="3">TIGR02147 family protein</fullName>
    </submittedName>
</protein>